<reference evidence="1 2" key="1">
    <citation type="journal article" date="2014" name="Mol. Biol. Evol.">
        <title>Massive expansion of Ubiquitination-related gene families within the Chlamydiae.</title>
        <authorList>
            <person name="Domman D."/>
            <person name="Collingro A."/>
            <person name="Lagkouvardos I."/>
            <person name="Gehre L."/>
            <person name="Weinmaier T."/>
            <person name="Rattei T."/>
            <person name="Subtil A."/>
            <person name="Horn M."/>
        </authorList>
    </citation>
    <scope>NUCLEOTIDE SEQUENCE [LARGE SCALE GENOMIC DNA]</scope>
    <source>
        <strain evidence="1 2">OEW1</strain>
    </source>
</reference>
<proteinExistence type="predicted"/>
<dbReference type="EMBL" id="JSAM01000120">
    <property type="protein sequence ID" value="KIA76411.1"/>
    <property type="molecule type" value="Genomic_DNA"/>
</dbReference>
<gene>
    <name evidence="1" type="ORF">DB43_AJ00070</name>
</gene>
<accession>A0A0C1BY43</accession>
<dbReference type="AlphaFoldDB" id="A0A0C1BY43"/>
<evidence type="ECO:0000313" key="2">
    <source>
        <dbReference type="Proteomes" id="UP000031307"/>
    </source>
</evidence>
<sequence length="94" mass="10886">MDKAEFIKLFCGIGLLRGFTKDFGCLLKESNECIVILELQKSKYGNYYELNIKFFINGVFNKTYKKNKELKKDIGDVLDLDAPIEVEARVKKIK</sequence>
<dbReference type="PATRIC" id="fig|83552.4.peg.2479"/>
<organism evidence="1 2">
    <name type="scientific">Parachlamydia acanthamoebae</name>
    <dbReference type="NCBI Taxonomy" id="83552"/>
    <lineage>
        <taxon>Bacteria</taxon>
        <taxon>Pseudomonadati</taxon>
        <taxon>Chlamydiota</taxon>
        <taxon>Chlamydiia</taxon>
        <taxon>Parachlamydiales</taxon>
        <taxon>Parachlamydiaceae</taxon>
        <taxon>Parachlamydia</taxon>
    </lineage>
</organism>
<dbReference type="Proteomes" id="UP000031307">
    <property type="component" value="Unassembled WGS sequence"/>
</dbReference>
<comment type="caution">
    <text evidence="1">The sequence shown here is derived from an EMBL/GenBank/DDBJ whole genome shotgun (WGS) entry which is preliminary data.</text>
</comment>
<evidence type="ECO:0000313" key="1">
    <source>
        <dbReference type="EMBL" id="KIA76411.1"/>
    </source>
</evidence>
<protein>
    <submittedName>
        <fullName evidence="1">Uncharacterized protein</fullName>
    </submittedName>
</protein>
<name>A0A0C1BY43_9BACT</name>
<dbReference type="RefSeq" id="WP_013924181.1">
    <property type="nucleotide sequence ID" value="NZ_JSAM01000120.1"/>
</dbReference>